<evidence type="ECO:0000313" key="2">
    <source>
        <dbReference type="Proteomes" id="UP001374579"/>
    </source>
</evidence>
<proteinExistence type="predicted"/>
<keyword evidence="2" id="KW-1185">Reference proteome</keyword>
<name>A0AAN9GD62_9CAEN</name>
<organism evidence="1 2">
    <name type="scientific">Littorina saxatilis</name>
    <dbReference type="NCBI Taxonomy" id="31220"/>
    <lineage>
        <taxon>Eukaryota</taxon>
        <taxon>Metazoa</taxon>
        <taxon>Spiralia</taxon>
        <taxon>Lophotrochozoa</taxon>
        <taxon>Mollusca</taxon>
        <taxon>Gastropoda</taxon>
        <taxon>Caenogastropoda</taxon>
        <taxon>Littorinimorpha</taxon>
        <taxon>Littorinoidea</taxon>
        <taxon>Littorinidae</taxon>
        <taxon>Littorina</taxon>
    </lineage>
</organism>
<protein>
    <submittedName>
        <fullName evidence="1">Uncharacterized protein</fullName>
    </submittedName>
</protein>
<reference evidence="1 2" key="1">
    <citation type="submission" date="2024-02" db="EMBL/GenBank/DDBJ databases">
        <title>Chromosome-scale genome assembly of the rough periwinkle Littorina saxatilis.</title>
        <authorList>
            <person name="De Jode A."/>
            <person name="Faria R."/>
            <person name="Formenti G."/>
            <person name="Sims Y."/>
            <person name="Smith T.P."/>
            <person name="Tracey A."/>
            <person name="Wood J.M.D."/>
            <person name="Zagrodzka Z.B."/>
            <person name="Johannesson K."/>
            <person name="Butlin R.K."/>
            <person name="Leder E.H."/>
        </authorList>
    </citation>
    <scope>NUCLEOTIDE SEQUENCE [LARGE SCALE GENOMIC DNA]</scope>
    <source>
        <strain evidence="1">Snail1</strain>
        <tissue evidence="1">Muscle</tissue>
    </source>
</reference>
<dbReference type="Proteomes" id="UP001374579">
    <property type="component" value="Unassembled WGS sequence"/>
</dbReference>
<accession>A0AAN9GD62</accession>
<evidence type="ECO:0000313" key="1">
    <source>
        <dbReference type="EMBL" id="KAK7103234.1"/>
    </source>
</evidence>
<sequence>MVHAMTAAINCQRMKRKVWCQHLHPAHDTQCGWFSINRHTGYPPDSAWVSKERLQLTQKKKDTAVIRPRLWLDYMKSL</sequence>
<dbReference type="EMBL" id="JBAMIC010000008">
    <property type="protein sequence ID" value="KAK7103234.1"/>
    <property type="molecule type" value="Genomic_DNA"/>
</dbReference>
<gene>
    <name evidence="1" type="ORF">V1264_018177</name>
</gene>
<dbReference type="AlphaFoldDB" id="A0AAN9GD62"/>
<comment type="caution">
    <text evidence="1">The sequence shown here is derived from an EMBL/GenBank/DDBJ whole genome shotgun (WGS) entry which is preliminary data.</text>
</comment>